<dbReference type="EMBL" id="JABXWR010000001">
    <property type="protein sequence ID" value="NVO67522.1"/>
    <property type="molecule type" value="Genomic_DNA"/>
</dbReference>
<dbReference type="InterPro" id="IPR024054">
    <property type="entry name" value="TIF2_asu_middle_sf"/>
</dbReference>
<organism evidence="11 12">
    <name type="scientific">Methanofollis tationis</name>
    <dbReference type="NCBI Taxonomy" id="81417"/>
    <lineage>
        <taxon>Archaea</taxon>
        <taxon>Methanobacteriati</taxon>
        <taxon>Methanobacteriota</taxon>
        <taxon>Stenosarchaea group</taxon>
        <taxon>Methanomicrobia</taxon>
        <taxon>Methanomicrobiales</taxon>
        <taxon>Methanomicrobiaceae</taxon>
        <taxon>Methanofollis</taxon>
    </lineage>
</organism>
<keyword evidence="7" id="KW-0648">Protein biosynthesis</keyword>
<evidence type="ECO:0000259" key="10">
    <source>
        <dbReference type="PROSITE" id="PS50126"/>
    </source>
</evidence>
<evidence type="ECO:0000313" key="11">
    <source>
        <dbReference type="EMBL" id="NVO67522.1"/>
    </source>
</evidence>
<dbReference type="PANTHER" id="PTHR10602">
    <property type="entry name" value="EUKARYOTIC TRANSLATION INITIATION FACTOR 2 SUBUNIT 1"/>
    <property type="match status" value="1"/>
</dbReference>
<dbReference type="OrthoDB" id="84794at2157"/>
<protein>
    <recommendedName>
        <fullName evidence="4">Translation initiation factor 2 subunit alpha</fullName>
    </recommendedName>
    <alternativeName>
        <fullName evidence="8">aIF2-alpha</fullName>
    </alternativeName>
    <alternativeName>
        <fullName evidence="9">eIF-2-alpha</fullName>
    </alternativeName>
</protein>
<dbReference type="SMART" id="SM00316">
    <property type="entry name" value="S1"/>
    <property type="match status" value="1"/>
</dbReference>
<dbReference type="Pfam" id="PF07541">
    <property type="entry name" value="EIF_2_alpha"/>
    <property type="match status" value="1"/>
</dbReference>
<dbReference type="InterPro" id="IPR012340">
    <property type="entry name" value="NA-bd_OB-fold"/>
</dbReference>
<dbReference type="AlphaFoldDB" id="A0A7K4HQT1"/>
<dbReference type="FunFam" id="3.30.70.1130:FF:000002">
    <property type="entry name" value="Translation initiation factor 2 subunit alpha"/>
    <property type="match status" value="1"/>
</dbReference>
<dbReference type="SUPFAM" id="SSF116742">
    <property type="entry name" value="eIF2alpha middle domain-like"/>
    <property type="match status" value="1"/>
</dbReference>
<dbReference type="GO" id="GO:0043022">
    <property type="term" value="F:ribosome binding"/>
    <property type="evidence" value="ECO:0007669"/>
    <property type="project" value="TreeGrafter"/>
</dbReference>
<dbReference type="SUPFAM" id="SSF50249">
    <property type="entry name" value="Nucleic acid-binding proteins"/>
    <property type="match status" value="1"/>
</dbReference>
<name>A0A7K4HQT1_9EURY</name>
<dbReference type="GO" id="GO:0003743">
    <property type="term" value="F:translation initiation factor activity"/>
    <property type="evidence" value="ECO:0007669"/>
    <property type="project" value="UniProtKB-KW"/>
</dbReference>
<dbReference type="CDD" id="cd04452">
    <property type="entry name" value="S1_IF2_alpha"/>
    <property type="match status" value="1"/>
</dbReference>
<keyword evidence="12" id="KW-1185">Reference proteome</keyword>
<dbReference type="Gene3D" id="3.30.70.1130">
    <property type="entry name" value="EIF_2_alpha"/>
    <property type="match status" value="1"/>
</dbReference>
<dbReference type="Pfam" id="PF00575">
    <property type="entry name" value="S1"/>
    <property type="match status" value="1"/>
</dbReference>
<proteinExistence type="inferred from homology"/>
<dbReference type="GO" id="GO:0003723">
    <property type="term" value="F:RNA binding"/>
    <property type="evidence" value="ECO:0007669"/>
    <property type="project" value="UniProtKB-KW"/>
</dbReference>
<comment type="subunit">
    <text evidence="3">Heterotrimer composed of an alpha, a beta and a gamma chain.</text>
</comment>
<dbReference type="FunFam" id="2.40.50.140:FF:000015">
    <property type="entry name" value="Eukaryotic translation initiation factor 2 subunit alpha"/>
    <property type="match status" value="1"/>
</dbReference>
<keyword evidence="6" id="KW-0694">RNA-binding</keyword>
<dbReference type="InterPro" id="IPR003029">
    <property type="entry name" value="S1_domain"/>
</dbReference>
<accession>A0A7K4HQT1</accession>
<evidence type="ECO:0000256" key="9">
    <source>
        <dbReference type="ARBA" id="ARBA00033333"/>
    </source>
</evidence>
<dbReference type="Gene3D" id="2.40.50.140">
    <property type="entry name" value="Nucleic acid-binding proteins"/>
    <property type="match status" value="1"/>
</dbReference>
<comment type="caution">
    <text evidence="11">The sequence shown here is derived from an EMBL/GenBank/DDBJ whole genome shotgun (WGS) entry which is preliminary data.</text>
</comment>
<feature type="domain" description="S1 motif" evidence="10">
    <location>
        <begin position="11"/>
        <end position="82"/>
    </location>
</feature>
<dbReference type="InterPro" id="IPR024055">
    <property type="entry name" value="TIF2_asu_C"/>
</dbReference>
<dbReference type="InterPro" id="IPR011488">
    <property type="entry name" value="TIF_2_asu"/>
</dbReference>
<evidence type="ECO:0000256" key="3">
    <source>
        <dbReference type="ARBA" id="ARBA00011243"/>
    </source>
</evidence>
<comment type="similarity">
    <text evidence="2">Belongs to the eIF-2-alpha family.</text>
</comment>
<dbReference type="InterPro" id="IPR044126">
    <property type="entry name" value="S1_IF2_alpha"/>
</dbReference>
<evidence type="ECO:0000256" key="2">
    <source>
        <dbReference type="ARBA" id="ARBA00007223"/>
    </source>
</evidence>
<dbReference type="PROSITE" id="PS50126">
    <property type="entry name" value="S1"/>
    <property type="match status" value="1"/>
</dbReference>
<keyword evidence="5 11" id="KW-0396">Initiation factor</keyword>
<sequence>MHEINEWPEEGELVVCTVEDVKDFVAFVRLDEYENKKGLIHISEIATGWIKYIRDFVREGQKIVCKVLNVDTDRGHIDLSLKDVNEHQRREKIQEWKNEQKAEKWIGFVAEATGTEPHAIKEVFYTHFGLLYPAFEEIVTEGEAALKKFGFSKSVNEALKTVAGENVKISKVTITGTLVLTSMKPDGVNIIRRALRSAQPKIDDVEIDLTYLGAPNYRIKVTAPDYKRGERAIEKAAKAAIGVMERAGDAAKFVRKQKAKSA</sequence>
<evidence type="ECO:0000313" key="12">
    <source>
        <dbReference type="Proteomes" id="UP000570823"/>
    </source>
</evidence>
<dbReference type="NCBIfam" id="NF003064">
    <property type="entry name" value="PRK03987.1-4"/>
    <property type="match status" value="1"/>
</dbReference>
<evidence type="ECO:0000256" key="8">
    <source>
        <dbReference type="ARBA" id="ARBA00030860"/>
    </source>
</evidence>
<dbReference type="PANTHER" id="PTHR10602:SF0">
    <property type="entry name" value="EUKARYOTIC TRANSLATION INITIATION FACTOR 2 SUBUNIT 1"/>
    <property type="match status" value="1"/>
</dbReference>
<dbReference type="Gene3D" id="1.10.150.190">
    <property type="entry name" value="Translation initiation factor 2, subunit 1, domain 2"/>
    <property type="match status" value="1"/>
</dbReference>
<reference evidence="11 12" key="1">
    <citation type="submission" date="2020-06" db="EMBL/GenBank/DDBJ databases">
        <title>Methanofollis fontis sp. nov., a methanogen isolated from marine sediments near a cold seep at Four-Way Closure Ridge offshore southwestern Taiwan.</title>
        <authorList>
            <person name="Chen S.-C."/>
            <person name="Teng N.-H."/>
            <person name="Lin Y.-S."/>
            <person name="Lai M.-C."/>
            <person name="Chen H.-H."/>
            <person name="Wang C.-C."/>
        </authorList>
    </citation>
    <scope>NUCLEOTIDE SEQUENCE [LARGE SCALE GENOMIC DNA]</scope>
    <source>
        <strain evidence="11 12">DSM 2702</strain>
    </source>
</reference>
<dbReference type="Proteomes" id="UP000570823">
    <property type="component" value="Unassembled WGS sequence"/>
</dbReference>
<evidence type="ECO:0000256" key="1">
    <source>
        <dbReference type="ARBA" id="ARBA00003323"/>
    </source>
</evidence>
<dbReference type="RefSeq" id="WP_176789103.1">
    <property type="nucleotide sequence ID" value="NZ_JABXWR010000001.1"/>
</dbReference>
<evidence type="ECO:0000256" key="6">
    <source>
        <dbReference type="ARBA" id="ARBA00022884"/>
    </source>
</evidence>
<evidence type="ECO:0000256" key="7">
    <source>
        <dbReference type="ARBA" id="ARBA00022917"/>
    </source>
</evidence>
<gene>
    <name evidence="11" type="ORF">HWN36_09445</name>
</gene>
<evidence type="ECO:0000256" key="5">
    <source>
        <dbReference type="ARBA" id="ARBA00022540"/>
    </source>
</evidence>
<comment type="function">
    <text evidence="1">eIF-2 functions in the early steps of protein synthesis by forming a ternary complex with GTP and initiator tRNA.</text>
</comment>
<evidence type="ECO:0000256" key="4">
    <source>
        <dbReference type="ARBA" id="ARBA00013678"/>
    </source>
</evidence>
<dbReference type="SUPFAM" id="SSF110993">
    <property type="entry name" value="eIF-2-alpha, C-terminal domain"/>
    <property type="match status" value="1"/>
</dbReference>